<feature type="region of interest" description="Disordered" evidence="2">
    <location>
        <begin position="475"/>
        <end position="508"/>
    </location>
</feature>
<accession>A0AB35FFY4</accession>
<gene>
    <name evidence="4" type="ORF">HFO74_13680</name>
</gene>
<feature type="compositionally biased region" description="Acidic residues" evidence="2">
    <location>
        <begin position="476"/>
        <end position="508"/>
    </location>
</feature>
<dbReference type="Proteomes" id="UP000758022">
    <property type="component" value="Unassembled WGS sequence"/>
</dbReference>
<dbReference type="RefSeq" id="WP_221978891.1">
    <property type="nucleotide sequence ID" value="NZ_JAAXQQ010000004.1"/>
</dbReference>
<feature type="coiled-coil region" evidence="1">
    <location>
        <begin position="260"/>
        <end position="287"/>
    </location>
</feature>
<dbReference type="InterPro" id="IPR025359">
    <property type="entry name" value="SduA_C"/>
</dbReference>
<evidence type="ECO:0000256" key="2">
    <source>
        <dbReference type="SAM" id="MobiDB-lite"/>
    </source>
</evidence>
<organism evidence="4 5">
    <name type="scientific">Rhizobium laguerreae</name>
    <dbReference type="NCBI Taxonomy" id="1076926"/>
    <lineage>
        <taxon>Bacteria</taxon>
        <taxon>Pseudomonadati</taxon>
        <taxon>Pseudomonadota</taxon>
        <taxon>Alphaproteobacteria</taxon>
        <taxon>Hyphomicrobiales</taxon>
        <taxon>Rhizobiaceae</taxon>
        <taxon>Rhizobium/Agrobacterium group</taxon>
        <taxon>Rhizobium</taxon>
    </lineage>
</organism>
<evidence type="ECO:0000313" key="5">
    <source>
        <dbReference type="Proteomes" id="UP000758022"/>
    </source>
</evidence>
<name>A0AB35FFY4_9HYPH</name>
<feature type="domain" description="Shedu protein SduA C-terminal" evidence="3">
    <location>
        <begin position="303"/>
        <end position="462"/>
    </location>
</feature>
<reference evidence="4" key="1">
    <citation type="submission" date="2020-04" db="EMBL/GenBank/DDBJ databases">
        <title>Global-level population genomics supports evidence of horizontal gene transfer on evolution of Rhizobia in Lentils.</title>
        <authorList>
            <person name="Gai Y."/>
            <person name="Cook D."/>
            <person name="Riely B."/>
        </authorList>
    </citation>
    <scope>NUCLEOTIDE SEQUENCE</scope>
    <source>
        <strain evidence="4">TLR9</strain>
    </source>
</reference>
<dbReference type="Pfam" id="PF14082">
    <property type="entry name" value="SduA_C"/>
    <property type="match status" value="1"/>
</dbReference>
<dbReference type="EMBL" id="JAAXQQ010000004">
    <property type="protein sequence ID" value="MBY3064476.1"/>
    <property type="molecule type" value="Genomic_DNA"/>
</dbReference>
<evidence type="ECO:0000313" key="4">
    <source>
        <dbReference type="EMBL" id="MBY3064476.1"/>
    </source>
</evidence>
<evidence type="ECO:0000259" key="3">
    <source>
        <dbReference type="Pfam" id="PF14082"/>
    </source>
</evidence>
<protein>
    <submittedName>
        <fullName evidence="4">DUF4263 domain-containing protein</fullName>
    </submittedName>
</protein>
<sequence>MVEDNKPKVQQVRERIEDGSILFLYTQPNGYQEFTVKVTDGMREFLIEEGNAQVLDFGSHEILLAEYDPELNLLTTYPTILLPRSSYFGTKKYRSIQRISVDEAMPIFDDEEGDDGRYHFRQFPAGFSYDPFDGFGLIYMLRFIVEAIEEFDNVDEIRITRGSETSIENRIFFLPTAIYEPIRKTLNRTHKAAVDFANVEKKNFLLSDLVFPLKPISEQRPIVRRTKGDLHAILDAAINAPGRRSQARSTNQSAAVRVVKSSAKELLNENHDELLELNREIELVTLEDVITKFEDRLADKTLKEGSWQKFLSKNPFILRLAFGLPAIIFKEQMPVGGLDIDNKGGKLADFVVKSGAIGNLSIVEIKTPKAKLLGKTEYRGGIHAPSSGISGAVTQVMDQRYLLQENIGQLLKYSRGEQAFTYAVGCIVIIGTTPTIEAHKKSFELYRNNLRDVVVITFDELLEKLKALHQFLAEPSTEDMEETEEVSDTIDYGIGEDEDLEDDDDGEE</sequence>
<keyword evidence="1" id="KW-0175">Coiled coil</keyword>
<proteinExistence type="predicted"/>
<dbReference type="AlphaFoldDB" id="A0AB35FFY4"/>
<comment type="caution">
    <text evidence="4">The sequence shown here is derived from an EMBL/GenBank/DDBJ whole genome shotgun (WGS) entry which is preliminary data.</text>
</comment>
<evidence type="ECO:0000256" key="1">
    <source>
        <dbReference type="SAM" id="Coils"/>
    </source>
</evidence>